<keyword evidence="1" id="KW-0472">Membrane</keyword>
<keyword evidence="3" id="KW-1185">Reference proteome</keyword>
<proteinExistence type="predicted"/>
<sequence>MAAEKLTKGRIGQILVMMTLLISAFWWRTFEHNDTGSRVVNCDIGSTCHIHEMLTNVQLRVENNVLVLGGVTSGWRVTVKNALPMDSSDSSITIDLPSTEQDQLELVFMNTSQSQNIRVMIDLD</sequence>
<evidence type="ECO:0000313" key="2">
    <source>
        <dbReference type="EMBL" id="MDN2481101.1"/>
    </source>
</evidence>
<comment type="caution">
    <text evidence="2">The sequence shown here is derived from an EMBL/GenBank/DDBJ whole genome shotgun (WGS) entry which is preliminary data.</text>
</comment>
<keyword evidence="1" id="KW-0812">Transmembrane</keyword>
<protein>
    <submittedName>
        <fullName evidence="2">Uncharacterized protein</fullName>
    </submittedName>
</protein>
<organism evidence="2 3">
    <name type="scientific">Vibrio agarivorans</name>
    <dbReference type="NCBI Taxonomy" id="153622"/>
    <lineage>
        <taxon>Bacteria</taxon>
        <taxon>Pseudomonadati</taxon>
        <taxon>Pseudomonadota</taxon>
        <taxon>Gammaproteobacteria</taxon>
        <taxon>Vibrionales</taxon>
        <taxon>Vibrionaceae</taxon>
        <taxon>Vibrio</taxon>
    </lineage>
</organism>
<dbReference type="Proteomes" id="UP001169719">
    <property type="component" value="Unassembled WGS sequence"/>
</dbReference>
<evidence type="ECO:0000256" key="1">
    <source>
        <dbReference type="SAM" id="Phobius"/>
    </source>
</evidence>
<reference evidence="2" key="1">
    <citation type="submission" date="2024-05" db="EMBL/GenBank/DDBJ databases">
        <title>Genome Sequences of Four Agar- Degrading Marine Bacteria.</title>
        <authorList>
            <person name="Phillips E.K."/>
            <person name="Shaffer J.C."/>
            <person name="Henson M.W."/>
            <person name="Temperton B."/>
            <person name="Thrash C.J."/>
            <person name="Martin M.O."/>
        </authorList>
    </citation>
    <scope>NUCLEOTIDE SEQUENCE</scope>
    <source>
        <strain evidence="2">EKP203</strain>
    </source>
</reference>
<gene>
    <name evidence="2" type="ORF">QWJ08_06800</name>
</gene>
<name>A0ABT7XZA0_9VIBR</name>
<keyword evidence="1" id="KW-1133">Transmembrane helix</keyword>
<accession>A0ABT7XZA0</accession>
<dbReference type="EMBL" id="JAUEOZ010000001">
    <property type="protein sequence ID" value="MDN2481101.1"/>
    <property type="molecule type" value="Genomic_DNA"/>
</dbReference>
<dbReference type="RefSeq" id="WP_289961223.1">
    <property type="nucleotide sequence ID" value="NZ_JAUEOZ010000001.1"/>
</dbReference>
<feature type="transmembrane region" description="Helical" evidence="1">
    <location>
        <begin position="12"/>
        <end position="30"/>
    </location>
</feature>
<evidence type="ECO:0000313" key="3">
    <source>
        <dbReference type="Proteomes" id="UP001169719"/>
    </source>
</evidence>